<dbReference type="GO" id="GO:0003964">
    <property type="term" value="F:RNA-directed DNA polymerase activity"/>
    <property type="evidence" value="ECO:0007669"/>
    <property type="project" value="UniProtKB-KW"/>
</dbReference>
<dbReference type="Gene3D" id="3.10.10.10">
    <property type="entry name" value="HIV Type 1 Reverse Transcriptase, subunit A, domain 1"/>
    <property type="match status" value="1"/>
</dbReference>
<gene>
    <name evidence="2" type="ORF">Tco_0679470</name>
</gene>
<dbReference type="Pfam" id="PF00665">
    <property type="entry name" value="rve"/>
    <property type="match status" value="1"/>
</dbReference>
<dbReference type="Gene3D" id="3.30.70.270">
    <property type="match status" value="1"/>
</dbReference>
<keyword evidence="2" id="KW-0695">RNA-directed DNA polymerase</keyword>
<sequence>MVLATTSLTGFSGETIWPLGQLRLLVTIGDVDHSTKAWMNFMIVRSLSPYNGIIGRPGIREIQAVPSTAYGMLKFPANRGIVTICSTILIPAECTTVITSSKEVPTKAEVRLKIFKIALHPNFLDQEVAIGGTLFTEGRTKLCSLLKKNLDIFVWQPSDMTGVPRSAQKRSKAIQAEVQKLVEAGIMREVYYHDWLSNPVMVKKHDGSWRMYVDFTDLNKACPQDCYPLPEIDWKVESLCGYPFKYFLNAYKGYHQIQMAESDEEKTAFYTSQGVYCYTKMPFGLKNADATYQRLEEMIRDINETFPTLQRINMKLNPKKCTFGAREGMFLGYMISPEGIKPCPDKTEAVLQLPSPRTIKEKCIKKSDFHWTPEAKQAFTQLKQHLSELPLLVAPKPKEELIVYLAASYGAISAVLMTERDTVQTPVYFVSRALQGPELNYSPMEKLVLSLVFTAIRLRRKVTEIECNARRTQYHLPTKDACERTDPSRFPRRKTGRELARDTSDKYSFTYALRFQFTASNNEAEYEALIAGLRIASKMGVRNVRVSVDSKLVANQVLGAYVAKEQNMIKYLEKVKSLVIGFASFSISQVPRSKNKKADALSKIASTSFAHLSKQVLVEILKEKSIHEEEVATVVEEEGTTWMTPIIDYLKDRNLPGDRNEARKLRIKARQYELLEGILYKQSFLKPWLRCVRQLQADYVIQEIHEGSCSMHAGPRSVVAKAMRLGYYWPTMHQDAREKIRTCNDCQIHPPVPRNPQHPLTPITAPWPFYKWVIDIDGPFLEGSGKVKFLIVAMDYFTKWIEAKGVATITGNQVKKFVWDNIVCRFGLPREIISDNDKQFSDNPFKNWCDKLNITQRFASVKHPQSNGLSSHGDTPFSLTYGTEAVIPAEIRMPTYRTATVDNVHNDEELWLNLDLLEEKRERASICEAKAKMKMINNDASHAAAGEKLGPKWEGPYEVTKALGDGAYKLRTMGGADLPRTWNIANVKKCYL</sequence>
<organism evidence="2 3">
    <name type="scientific">Tanacetum coccineum</name>
    <dbReference type="NCBI Taxonomy" id="301880"/>
    <lineage>
        <taxon>Eukaryota</taxon>
        <taxon>Viridiplantae</taxon>
        <taxon>Streptophyta</taxon>
        <taxon>Embryophyta</taxon>
        <taxon>Tracheophyta</taxon>
        <taxon>Spermatophyta</taxon>
        <taxon>Magnoliopsida</taxon>
        <taxon>eudicotyledons</taxon>
        <taxon>Gunneridae</taxon>
        <taxon>Pentapetalae</taxon>
        <taxon>asterids</taxon>
        <taxon>campanulids</taxon>
        <taxon>Asterales</taxon>
        <taxon>Asteraceae</taxon>
        <taxon>Asteroideae</taxon>
        <taxon>Anthemideae</taxon>
        <taxon>Anthemidinae</taxon>
        <taxon>Tanacetum</taxon>
    </lineage>
</organism>
<evidence type="ECO:0000259" key="1">
    <source>
        <dbReference type="PROSITE" id="PS50994"/>
    </source>
</evidence>
<dbReference type="InterPro" id="IPR036397">
    <property type="entry name" value="RNaseH_sf"/>
</dbReference>
<dbReference type="PROSITE" id="PS50994">
    <property type="entry name" value="INTEGRASE"/>
    <property type="match status" value="1"/>
</dbReference>
<evidence type="ECO:0000313" key="2">
    <source>
        <dbReference type="EMBL" id="GJS64906.1"/>
    </source>
</evidence>
<dbReference type="Gene3D" id="3.30.420.10">
    <property type="entry name" value="Ribonuclease H-like superfamily/Ribonuclease H"/>
    <property type="match status" value="2"/>
</dbReference>
<dbReference type="InterPro" id="IPR041577">
    <property type="entry name" value="RT_RNaseH_2"/>
</dbReference>
<dbReference type="InterPro" id="IPR002156">
    <property type="entry name" value="RNaseH_domain"/>
</dbReference>
<dbReference type="Pfam" id="PF13456">
    <property type="entry name" value="RVT_3"/>
    <property type="match status" value="1"/>
</dbReference>
<feature type="domain" description="Integrase catalytic" evidence="1">
    <location>
        <begin position="764"/>
        <end position="868"/>
    </location>
</feature>
<reference evidence="2" key="1">
    <citation type="journal article" date="2022" name="Int. J. Mol. Sci.">
        <title>Draft Genome of Tanacetum Coccineum: Genomic Comparison of Closely Related Tanacetum-Family Plants.</title>
        <authorList>
            <person name="Yamashiro T."/>
            <person name="Shiraishi A."/>
            <person name="Nakayama K."/>
            <person name="Satake H."/>
        </authorList>
    </citation>
    <scope>NUCLEOTIDE SEQUENCE</scope>
</reference>
<dbReference type="InterPro" id="IPR001584">
    <property type="entry name" value="Integrase_cat-core"/>
</dbReference>
<dbReference type="CDD" id="cd09279">
    <property type="entry name" value="RNase_HI_like"/>
    <property type="match status" value="1"/>
</dbReference>
<dbReference type="Pfam" id="PF17919">
    <property type="entry name" value="RT_RNaseH_2"/>
    <property type="match status" value="1"/>
</dbReference>
<keyword evidence="2" id="KW-0548">Nucleotidyltransferase</keyword>
<accession>A0ABQ4XJ82</accession>
<dbReference type="Pfam" id="PF17921">
    <property type="entry name" value="Integrase_H2C2"/>
    <property type="match status" value="1"/>
</dbReference>
<dbReference type="EMBL" id="BQNB010009538">
    <property type="protein sequence ID" value="GJS64906.1"/>
    <property type="molecule type" value="Genomic_DNA"/>
</dbReference>
<dbReference type="SUPFAM" id="SSF56672">
    <property type="entry name" value="DNA/RNA polymerases"/>
    <property type="match status" value="1"/>
</dbReference>
<proteinExistence type="predicted"/>
<dbReference type="InterPro" id="IPR000477">
    <property type="entry name" value="RT_dom"/>
</dbReference>
<dbReference type="InterPro" id="IPR043128">
    <property type="entry name" value="Rev_trsase/Diguanyl_cyclase"/>
</dbReference>
<dbReference type="SUPFAM" id="SSF53098">
    <property type="entry name" value="Ribonuclease H-like"/>
    <property type="match status" value="2"/>
</dbReference>
<dbReference type="InterPro" id="IPR041588">
    <property type="entry name" value="Integrase_H2C2"/>
</dbReference>
<reference evidence="2" key="2">
    <citation type="submission" date="2022-01" db="EMBL/GenBank/DDBJ databases">
        <authorList>
            <person name="Yamashiro T."/>
            <person name="Shiraishi A."/>
            <person name="Satake H."/>
            <person name="Nakayama K."/>
        </authorList>
    </citation>
    <scope>NUCLEOTIDE SEQUENCE</scope>
</reference>
<comment type="caution">
    <text evidence="2">The sequence shown here is derived from an EMBL/GenBank/DDBJ whole genome shotgun (WGS) entry which is preliminary data.</text>
</comment>
<dbReference type="CDD" id="cd01647">
    <property type="entry name" value="RT_LTR"/>
    <property type="match status" value="1"/>
</dbReference>
<dbReference type="PANTHER" id="PTHR48475">
    <property type="entry name" value="RIBONUCLEASE H"/>
    <property type="match status" value="1"/>
</dbReference>
<dbReference type="Proteomes" id="UP001151760">
    <property type="component" value="Unassembled WGS sequence"/>
</dbReference>
<dbReference type="InterPro" id="IPR043502">
    <property type="entry name" value="DNA/RNA_pol_sf"/>
</dbReference>
<dbReference type="PANTHER" id="PTHR48475:SF2">
    <property type="entry name" value="RIBONUCLEASE H"/>
    <property type="match status" value="1"/>
</dbReference>
<protein>
    <submittedName>
        <fullName evidence="2">Reverse transcriptase domain-containing protein</fullName>
    </submittedName>
</protein>
<name>A0ABQ4XJ82_9ASTR</name>
<keyword evidence="3" id="KW-1185">Reference proteome</keyword>
<dbReference type="Gene3D" id="1.10.340.70">
    <property type="match status" value="1"/>
</dbReference>
<dbReference type="InterPro" id="IPR012337">
    <property type="entry name" value="RNaseH-like_sf"/>
</dbReference>
<keyword evidence="2" id="KW-0808">Transferase</keyword>
<dbReference type="Pfam" id="PF00078">
    <property type="entry name" value="RVT_1"/>
    <property type="match status" value="1"/>
</dbReference>
<evidence type="ECO:0000313" key="3">
    <source>
        <dbReference type="Proteomes" id="UP001151760"/>
    </source>
</evidence>